<reference evidence="1" key="1">
    <citation type="journal article" date="2006" name="J. Gen. Virol.">
        <title>Identification and genome characterization of Heliothis armigera cypovirus types 5 and 14 and Heliothis assulta cypovirus type 14.</title>
        <authorList>
            <person name="Li Y."/>
            <person name="Tan L."/>
            <person name="Li Y."/>
            <person name="Chen W."/>
            <person name="Zhang J."/>
            <person name="Hu Y."/>
        </authorList>
    </citation>
    <scope>NUCLEOTIDE SEQUENCE</scope>
    <source>
        <strain evidence="1">China</strain>
    </source>
</reference>
<sequence length="318" mass="36254">MESYIQAIRNNKKDDGKINDDKLFNLTLPEFDLMKSQLQANQSDCKIGLDFNKQIHMIFTTKGLLFYTPKEDDASYVIMDEYTDAMDVNQKRQLRLNNAEKRNALRQNDFGSFEATYLLPFDKGAKNILKELLSGFKRFMTTLNASFQRIQSPLDKDIVKKLRKCGSTNLTRQLSFVASGALCYSSYLQTTLNKDGVLPPIELYQHLLDKLPTSVICEGAGYRGTDESEYKKKRVDDMCTFAQIKLTDGSFESFLTNVKRFDFMSESYAKTGQSVMVTSGTSRKSTFINTCNRATNDELKFDCFGEELDHMSDSDIVS</sequence>
<accession>Q4U5R9</accession>
<dbReference type="EMBL" id="DQ010324">
    <property type="protein sequence ID" value="AAY34356.1"/>
    <property type="molecule type" value="Genomic_RNA"/>
</dbReference>
<evidence type="ECO:0000313" key="1">
    <source>
        <dbReference type="EMBL" id="AAY34356.1"/>
    </source>
</evidence>
<protein>
    <submittedName>
        <fullName evidence="1">Protein 9</fullName>
    </submittedName>
</protein>
<organism evidence="1">
    <name type="scientific">Heliothis armigera cypovirus 14</name>
    <dbReference type="NCBI Taxonomy" id="327947"/>
    <lineage>
        <taxon>Viruses</taxon>
        <taxon>Riboviria</taxon>
        <taxon>Orthornavirae</taxon>
        <taxon>Duplornaviricota</taxon>
        <taxon>Resentoviricetes</taxon>
        <taxon>Reovirales</taxon>
        <taxon>Spinareoviridae</taxon>
        <taxon>Cypovirus</taxon>
        <taxon>Cypovirus lymantriae</taxon>
        <taxon>Cypovirus 14</taxon>
    </lineage>
</organism>
<proteinExistence type="predicted"/>
<name>Q4U5R9_9REOV</name>